<keyword evidence="2" id="KW-1185">Reference proteome</keyword>
<organism evidence="1 2">
    <name type="scientific">Aciduliprofundum boonei (strain DSM 19572 / T469)</name>
    <dbReference type="NCBI Taxonomy" id="439481"/>
    <lineage>
        <taxon>Archaea</taxon>
        <taxon>Methanobacteriati</taxon>
        <taxon>Thermoplasmatota</taxon>
        <taxon>DHVE2 group</taxon>
        <taxon>Candidatus Aciduliprofundum</taxon>
    </lineage>
</organism>
<dbReference type="KEGG" id="abi:Aboo_0650"/>
<name>D3TD26_ACIB4</name>
<accession>D3TD26</accession>
<sequence>MGRKYSVSEATYVDRIYVPYVLIPLWQIRLKERYGIEVDRDIVRILVEARYSRSTWKWHRAIKRVSEELRKRGISAAHASQLAHKLVNAVASL</sequence>
<dbReference type="AlphaFoldDB" id="D3TD26"/>
<protein>
    <submittedName>
        <fullName evidence="1">Uncharacterized protein</fullName>
    </submittedName>
</protein>
<dbReference type="RefSeq" id="WP_012997195.1">
    <property type="nucleotide sequence ID" value="NC_013926.1"/>
</dbReference>
<dbReference type="GeneID" id="8827596"/>
<gene>
    <name evidence="1" type="ordered locus">Aboo_0650</name>
</gene>
<dbReference type="EMBL" id="CP001941">
    <property type="protein sequence ID" value="ADD08461.1"/>
    <property type="molecule type" value="Genomic_DNA"/>
</dbReference>
<evidence type="ECO:0000313" key="1">
    <source>
        <dbReference type="EMBL" id="ADD08461.1"/>
    </source>
</evidence>
<evidence type="ECO:0000313" key="2">
    <source>
        <dbReference type="Proteomes" id="UP000001400"/>
    </source>
</evidence>
<reference evidence="1" key="1">
    <citation type="submission" date="2010-02" db="EMBL/GenBank/DDBJ databases">
        <title>Complete sequence of Aciduliprofundum boonei T469.</title>
        <authorList>
            <consortium name="US DOE Joint Genome Institute"/>
            <person name="Lucas S."/>
            <person name="Copeland A."/>
            <person name="Lapidus A."/>
            <person name="Cheng J.-F."/>
            <person name="Bruce D."/>
            <person name="Goodwin L."/>
            <person name="Pitluck S."/>
            <person name="Saunders E."/>
            <person name="Detter J.C."/>
            <person name="Han C."/>
            <person name="Tapia R."/>
            <person name="Land M."/>
            <person name="Hauser L."/>
            <person name="Kyrpides N."/>
            <person name="Mikhailova N."/>
            <person name="Flores G."/>
            <person name="Reysenbach A.-L."/>
            <person name="Woyke T."/>
        </authorList>
    </citation>
    <scope>NUCLEOTIDE SEQUENCE</scope>
    <source>
        <strain evidence="1">T469</strain>
    </source>
</reference>
<dbReference type="HOGENOM" id="CLU_2392711_0_0_2"/>
<dbReference type="OrthoDB" id="55756at2157"/>
<dbReference type="Proteomes" id="UP000001400">
    <property type="component" value="Chromosome"/>
</dbReference>
<proteinExistence type="predicted"/>